<comment type="catalytic activity">
    <reaction evidence="1">
        <text>Release of an N-terminal amino acid, Xaa-|-Yaa- from a peptide, amide or arylamide. Xaa is preferably Ala, but may be most amino acids including Pro (slow action). When a terminal hydrophobic residue is followed by a prolyl residue, the two may be released as an intact Xaa-Pro dipeptide.</text>
        <dbReference type="EC" id="3.4.11.2"/>
    </reaction>
</comment>
<dbReference type="GO" id="GO:0008270">
    <property type="term" value="F:zinc ion binding"/>
    <property type="evidence" value="ECO:0007669"/>
    <property type="project" value="InterPro"/>
</dbReference>
<dbReference type="GO" id="GO:0042277">
    <property type="term" value="F:peptide binding"/>
    <property type="evidence" value="ECO:0007669"/>
    <property type="project" value="TreeGrafter"/>
</dbReference>
<keyword evidence="10" id="KW-0862">Zinc</keyword>
<evidence type="ECO:0000259" key="15">
    <source>
        <dbReference type="Pfam" id="PF01433"/>
    </source>
</evidence>
<dbReference type="GO" id="GO:0016285">
    <property type="term" value="F:alanyl aminopeptidase activity"/>
    <property type="evidence" value="ECO:0007669"/>
    <property type="project" value="UniProtKB-EC"/>
</dbReference>
<dbReference type="GO" id="GO:0005737">
    <property type="term" value="C:cytoplasm"/>
    <property type="evidence" value="ECO:0007669"/>
    <property type="project" value="TreeGrafter"/>
</dbReference>
<dbReference type="GO" id="GO:0016020">
    <property type="term" value="C:membrane"/>
    <property type="evidence" value="ECO:0007669"/>
    <property type="project" value="TreeGrafter"/>
</dbReference>
<evidence type="ECO:0000256" key="10">
    <source>
        <dbReference type="ARBA" id="ARBA00022833"/>
    </source>
</evidence>
<dbReference type="Gene3D" id="2.60.40.1730">
    <property type="entry name" value="tricorn interacting facor f3 domain"/>
    <property type="match status" value="1"/>
</dbReference>
<dbReference type="EMBL" id="VBOW01000042">
    <property type="protein sequence ID" value="TMQ58057.1"/>
    <property type="molecule type" value="Genomic_DNA"/>
</dbReference>
<feature type="compositionally biased region" description="Pro residues" evidence="14">
    <location>
        <begin position="20"/>
        <end position="31"/>
    </location>
</feature>
<dbReference type="Pfam" id="PF13646">
    <property type="entry name" value="HEAT_2"/>
    <property type="match status" value="1"/>
</dbReference>
<name>A0A538T354_UNCEI</name>
<evidence type="ECO:0000256" key="3">
    <source>
        <dbReference type="ARBA" id="ARBA00010136"/>
    </source>
</evidence>
<protein>
    <recommendedName>
        <fullName evidence="5">Aminopeptidase N</fullName>
        <ecNumber evidence="4">3.4.11.2</ecNumber>
    </recommendedName>
    <alternativeName>
        <fullName evidence="12">Alanine aminopeptidase</fullName>
    </alternativeName>
    <alternativeName>
        <fullName evidence="13">Lysyl aminopeptidase</fullName>
    </alternativeName>
</protein>
<dbReference type="PANTHER" id="PTHR11533:SF174">
    <property type="entry name" value="PUROMYCIN-SENSITIVE AMINOPEPTIDASE-RELATED"/>
    <property type="match status" value="1"/>
</dbReference>
<dbReference type="GO" id="GO:0005615">
    <property type="term" value="C:extracellular space"/>
    <property type="evidence" value="ECO:0007669"/>
    <property type="project" value="TreeGrafter"/>
</dbReference>
<dbReference type="PRINTS" id="PR00756">
    <property type="entry name" value="ALADIPTASE"/>
</dbReference>
<keyword evidence="9" id="KW-0378">Hydrolase</keyword>
<feature type="region of interest" description="Disordered" evidence="14">
    <location>
        <begin position="19"/>
        <end position="40"/>
    </location>
</feature>
<reference evidence="17 18" key="1">
    <citation type="journal article" date="2019" name="Nat. Microbiol.">
        <title>Mediterranean grassland soil C-N compound turnover is dependent on rainfall and depth, and is mediated by genomically divergent microorganisms.</title>
        <authorList>
            <person name="Diamond S."/>
            <person name="Andeer P.F."/>
            <person name="Li Z."/>
            <person name="Crits-Christoph A."/>
            <person name="Burstein D."/>
            <person name="Anantharaman K."/>
            <person name="Lane K.R."/>
            <person name="Thomas B.C."/>
            <person name="Pan C."/>
            <person name="Northen T.R."/>
            <person name="Banfield J.F."/>
        </authorList>
    </citation>
    <scope>NUCLEOTIDE SEQUENCE [LARGE SCALE GENOMIC DNA]</scope>
    <source>
        <strain evidence="17">WS_6</strain>
    </source>
</reference>
<proteinExistence type="inferred from homology"/>
<sequence length="822" mass="93194">MALRDLLYHPLFLGRRAAPETPPFDPFPPSGRKPWKGEPKPRRDLEFHVRHYKVVLDVDLESRELRGRASLTLEAIRDGIREAVLDAGELNIASVAVAGRAARHETEGEKLRVHLPRSLGVGRRATIDIAYSTRPRKGFFFVGPTEAESDRHVAGWSQGQADDTHWWIPCLESTESRATLEMIATVPQGYRAIGNGRLIGRRVNARRKTVTYHWRQDTAHPAYLISLVVGKFVELRDRAGKVPLHGYVPRGREAQGRELFRKTPTMIESFAKVFGYAYPYPKYAQSTVFDFTFGGMENTGATTLTVRALQTPEEAKDQTYETLISHELAHQWWGDLVTCRDWSEGWLNEGFATYSEVVFWEAEHGRDEADFARLEHMCSYLVEDSGDYRRPIVERRYRYPSDIFDRHLYEKGACVVHMLRATLGDAVWRRSLKRYLERHAFGAVETSDLRRACEEESGRNLSWFFDQWLHRGGHPELKVSREWDDAGKALFLSVEQVQEADEVTPSVFRIPTILELAVGERRLRLPIDIKERKGTIQIPLPAKPRYVALDPEHDVMKLMDFPRSSEELRFGLTRSSFVLERIRCARELVAYGDQAATAALVRAARGDRFWGVRIAALASLGEIGARHPGLVDRIADLAKGQKPRVRRAATWAFGWIGGDDALKHLTRTVASEESPYNAGMALLGIARAKRQDAFEILRSAVGRESHRDILKQLIFDGMASLKDPRAIPVLLDHTRPEYRNEAREAATKALAKLGIADDRVESRLIELLRDPWFRVRSAAARSLAKLKSSRAEAAIRGALQEEPMDTVQSAFEGALDELRAGR</sequence>
<dbReference type="InterPro" id="IPR027268">
    <property type="entry name" value="Peptidase_M4/M1_CTD_sf"/>
</dbReference>
<dbReference type="Proteomes" id="UP000316852">
    <property type="component" value="Unassembled WGS sequence"/>
</dbReference>
<evidence type="ECO:0000256" key="6">
    <source>
        <dbReference type="ARBA" id="ARBA00022438"/>
    </source>
</evidence>
<evidence type="ECO:0000256" key="2">
    <source>
        <dbReference type="ARBA" id="ARBA00001947"/>
    </source>
</evidence>
<dbReference type="SUPFAM" id="SSF55486">
    <property type="entry name" value="Metalloproteases ('zincins'), catalytic domain"/>
    <property type="match status" value="1"/>
</dbReference>
<dbReference type="InterPro" id="IPR004155">
    <property type="entry name" value="PBS_lyase_HEAT"/>
</dbReference>
<evidence type="ECO:0000313" key="17">
    <source>
        <dbReference type="EMBL" id="TMQ58057.1"/>
    </source>
</evidence>
<evidence type="ECO:0000313" key="18">
    <source>
        <dbReference type="Proteomes" id="UP000316852"/>
    </source>
</evidence>
<dbReference type="Pfam" id="PF01433">
    <property type="entry name" value="Peptidase_M1"/>
    <property type="match status" value="1"/>
</dbReference>
<dbReference type="Gene3D" id="1.25.10.10">
    <property type="entry name" value="Leucine-rich Repeat Variant"/>
    <property type="match status" value="2"/>
</dbReference>
<accession>A0A538T354</accession>
<evidence type="ECO:0000256" key="14">
    <source>
        <dbReference type="SAM" id="MobiDB-lite"/>
    </source>
</evidence>
<comment type="caution">
    <text evidence="17">The sequence shown here is derived from an EMBL/GenBank/DDBJ whole genome shotgun (WGS) entry which is preliminary data.</text>
</comment>
<dbReference type="InterPro" id="IPR045357">
    <property type="entry name" value="Aminopeptidase_N-like_N"/>
</dbReference>
<dbReference type="CDD" id="cd09603">
    <property type="entry name" value="M1_APN_like"/>
    <property type="match status" value="1"/>
</dbReference>
<evidence type="ECO:0000256" key="9">
    <source>
        <dbReference type="ARBA" id="ARBA00022801"/>
    </source>
</evidence>
<dbReference type="SMART" id="SM00567">
    <property type="entry name" value="EZ_HEAT"/>
    <property type="match status" value="5"/>
</dbReference>
<dbReference type="InterPro" id="IPR016024">
    <property type="entry name" value="ARM-type_fold"/>
</dbReference>
<evidence type="ECO:0000256" key="1">
    <source>
        <dbReference type="ARBA" id="ARBA00000098"/>
    </source>
</evidence>
<dbReference type="PANTHER" id="PTHR11533">
    <property type="entry name" value="PROTEASE M1 ZINC METALLOPROTEASE"/>
    <property type="match status" value="1"/>
</dbReference>
<evidence type="ECO:0000256" key="7">
    <source>
        <dbReference type="ARBA" id="ARBA00022670"/>
    </source>
</evidence>
<dbReference type="InterPro" id="IPR014782">
    <property type="entry name" value="Peptidase_M1_dom"/>
</dbReference>
<evidence type="ECO:0000256" key="12">
    <source>
        <dbReference type="ARBA" id="ARBA00029811"/>
    </source>
</evidence>
<dbReference type="InterPro" id="IPR042097">
    <property type="entry name" value="Aminopeptidase_N-like_N_sf"/>
</dbReference>
<evidence type="ECO:0000256" key="11">
    <source>
        <dbReference type="ARBA" id="ARBA00023049"/>
    </source>
</evidence>
<dbReference type="FunFam" id="1.10.390.10:FF:000013">
    <property type="entry name" value="Aminopeptidase N"/>
    <property type="match status" value="1"/>
</dbReference>
<dbReference type="InterPro" id="IPR011989">
    <property type="entry name" value="ARM-like"/>
</dbReference>
<feature type="domain" description="Peptidase M1 membrane alanine aminopeptidase" evidence="15">
    <location>
        <begin position="262"/>
        <end position="468"/>
    </location>
</feature>
<dbReference type="InterPro" id="IPR001930">
    <property type="entry name" value="Peptidase_M1"/>
</dbReference>
<gene>
    <name evidence="17" type="ORF">E6K76_09120</name>
</gene>
<evidence type="ECO:0000259" key="16">
    <source>
        <dbReference type="Pfam" id="PF17900"/>
    </source>
</evidence>
<dbReference type="SUPFAM" id="SSF48371">
    <property type="entry name" value="ARM repeat"/>
    <property type="match status" value="1"/>
</dbReference>
<dbReference type="AlphaFoldDB" id="A0A538T354"/>
<dbReference type="SUPFAM" id="SSF63737">
    <property type="entry name" value="Leukotriene A4 hydrolase N-terminal domain"/>
    <property type="match status" value="1"/>
</dbReference>
<comment type="similarity">
    <text evidence="3">Belongs to the peptidase M1 family.</text>
</comment>
<dbReference type="GO" id="GO:0006508">
    <property type="term" value="P:proteolysis"/>
    <property type="evidence" value="ECO:0007669"/>
    <property type="project" value="UniProtKB-KW"/>
</dbReference>
<dbReference type="Pfam" id="PF17900">
    <property type="entry name" value="Peptidase_M1_N"/>
    <property type="match status" value="1"/>
</dbReference>
<dbReference type="Gene3D" id="1.10.390.10">
    <property type="entry name" value="Neutral Protease Domain 2"/>
    <property type="match status" value="1"/>
</dbReference>
<keyword evidence="7" id="KW-0645">Protease</keyword>
<keyword evidence="11" id="KW-0482">Metalloprotease</keyword>
<evidence type="ECO:0000256" key="13">
    <source>
        <dbReference type="ARBA" id="ARBA00031533"/>
    </source>
</evidence>
<dbReference type="GO" id="GO:0070006">
    <property type="term" value="F:metalloaminopeptidase activity"/>
    <property type="evidence" value="ECO:0007669"/>
    <property type="project" value="TreeGrafter"/>
</dbReference>
<keyword evidence="6" id="KW-0031">Aminopeptidase</keyword>
<dbReference type="InterPro" id="IPR050344">
    <property type="entry name" value="Peptidase_M1_aminopeptidases"/>
</dbReference>
<dbReference type="EC" id="3.4.11.2" evidence="4"/>
<evidence type="ECO:0000256" key="5">
    <source>
        <dbReference type="ARBA" id="ARBA00015611"/>
    </source>
</evidence>
<evidence type="ECO:0000256" key="4">
    <source>
        <dbReference type="ARBA" id="ARBA00012564"/>
    </source>
</evidence>
<dbReference type="GO" id="GO:0043171">
    <property type="term" value="P:peptide catabolic process"/>
    <property type="evidence" value="ECO:0007669"/>
    <property type="project" value="TreeGrafter"/>
</dbReference>
<evidence type="ECO:0000256" key="8">
    <source>
        <dbReference type="ARBA" id="ARBA00022723"/>
    </source>
</evidence>
<organism evidence="17 18">
    <name type="scientific">Eiseniibacteriota bacterium</name>
    <dbReference type="NCBI Taxonomy" id="2212470"/>
    <lineage>
        <taxon>Bacteria</taxon>
        <taxon>Candidatus Eiseniibacteriota</taxon>
    </lineage>
</organism>
<comment type="cofactor">
    <cofactor evidence="2">
        <name>Zn(2+)</name>
        <dbReference type="ChEBI" id="CHEBI:29105"/>
    </cofactor>
</comment>
<keyword evidence="8" id="KW-0479">Metal-binding</keyword>
<feature type="domain" description="Aminopeptidase N-like N-terminal" evidence="16">
    <location>
        <begin position="50"/>
        <end position="224"/>
    </location>
</feature>